<protein>
    <recommendedName>
        <fullName evidence="3">CobQ/CobB/MinD/ParA nucleotide binding domain-containing protein</fullName>
    </recommendedName>
</protein>
<evidence type="ECO:0008006" key="3">
    <source>
        <dbReference type="Google" id="ProtNLM"/>
    </source>
</evidence>
<accession>A0A919MUJ4</accession>
<evidence type="ECO:0000313" key="2">
    <source>
        <dbReference type="Proteomes" id="UP000636960"/>
    </source>
</evidence>
<dbReference type="AlphaFoldDB" id="A0A919MUJ4"/>
<dbReference type="InterPro" id="IPR027417">
    <property type="entry name" value="P-loop_NTPase"/>
</dbReference>
<gene>
    <name evidence="1" type="ORF">Ari01nite_78660</name>
</gene>
<reference evidence="1" key="1">
    <citation type="submission" date="2021-01" db="EMBL/GenBank/DDBJ databases">
        <title>Whole genome shotgun sequence of Actinoplanes rishiriensis NBRC 108556.</title>
        <authorList>
            <person name="Komaki H."/>
            <person name="Tamura T."/>
        </authorList>
    </citation>
    <scope>NUCLEOTIDE SEQUENCE</scope>
    <source>
        <strain evidence="1">NBRC 108556</strain>
    </source>
</reference>
<evidence type="ECO:0000313" key="1">
    <source>
        <dbReference type="EMBL" id="GIF00402.1"/>
    </source>
</evidence>
<comment type="caution">
    <text evidence="1">The sequence shown here is derived from an EMBL/GenBank/DDBJ whole genome shotgun (WGS) entry which is preliminary data.</text>
</comment>
<keyword evidence="2" id="KW-1185">Reference proteome</keyword>
<name>A0A919MUJ4_9ACTN</name>
<dbReference type="EMBL" id="BOMV01000082">
    <property type="protein sequence ID" value="GIF00402.1"/>
    <property type="molecule type" value="Genomic_DNA"/>
</dbReference>
<dbReference type="Proteomes" id="UP000636960">
    <property type="component" value="Unassembled WGS sequence"/>
</dbReference>
<dbReference type="SUPFAM" id="SSF52540">
    <property type="entry name" value="P-loop containing nucleoside triphosphate hydrolases"/>
    <property type="match status" value="1"/>
</dbReference>
<organism evidence="1 2">
    <name type="scientific">Paractinoplanes rishiriensis</name>
    <dbReference type="NCBI Taxonomy" id="1050105"/>
    <lineage>
        <taxon>Bacteria</taxon>
        <taxon>Bacillati</taxon>
        <taxon>Actinomycetota</taxon>
        <taxon>Actinomycetes</taxon>
        <taxon>Micromonosporales</taxon>
        <taxon>Micromonosporaceae</taxon>
        <taxon>Paractinoplanes</taxon>
    </lineage>
</organism>
<dbReference type="Gene3D" id="3.40.50.300">
    <property type="entry name" value="P-loop containing nucleotide triphosphate hydrolases"/>
    <property type="match status" value="1"/>
</dbReference>
<proteinExistence type="predicted"/>
<sequence>MLVFAASDKGGTGRSVTSANLLHQAALLGDDVCFLDFDFDFGAPTAGANFGLNGFERGTGPGRGCTLTSITASPPAGWTCGGTPGAWVADRRGRDGWCCFPATRAAASSPSRRRTR</sequence>